<organism evidence="2 3">
    <name type="scientific">Neoarthrinium moseri</name>
    <dbReference type="NCBI Taxonomy" id="1658444"/>
    <lineage>
        <taxon>Eukaryota</taxon>
        <taxon>Fungi</taxon>
        <taxon>Dikarya</taxon>
        <taxon>Ascomycota</taxon>
        <taxon>Pezizomycotina</taxon>
        <taxon>Sordariomycetes</taxon>
        <taxon>Xylariomycetidae</taxon>
        <taxon>Amphisphaeriales</taxon>
        <taxon>Apiosporaceae</taxon>
        <taxon>Neoarthrinium</taxon>
    </lineage>
</organism>
<keyword evidence="1" id="KW-0732">Signal</keyword>
<keyword evidence="3" id="KW-1185">Reference proteome</keyword>
<dbReference type="EMBL" id="JAFIMR010000026">
    <property type="protein sequence ID" value="KAI1863057.1"/>
    <property type="molecule type" value="Genomic_DNA"/>
</dbReference>
<feature type="chain" id="PRO_5040106289" description="F-box domain-containing protein" evidence="1">
    <location>
        <begin position="27"/>
        <end position="343"/>
    </location>
</feature>
<sequence>MESQVLRLPWELILAIMMSYLPSNAATLIPASDKATQLLLSFSLASRLTHEFAVGCLQRHCIFLDSDDRLRRFLLSLEAWRGSDLDLPSIFENISAMYLAPFGSVMDNLPTAAWVRDVFGYTSRTLRRLVVDMPFDSLPPWNDHLNVGPVLREGFERLVNLEEFVCTRDAVRLGISDETRENEHSSVLYRWPKLRRLGLNRPMCNNMFWECLANLPNLEYAVFASALALMPRSLDVGASYLGRMASPITIVLADIRVYRPAPPPFLPRENTAEEGGGGREKDGEGLQLMAYRIPIPERRNFLDSCSEWLIGMALAGELWHTKGERIATVPELAVPVQSLLDVA</sequence>
<gene>
    <name evidence="2" type="ORF">JX265_009103</name>
</gene>
<comment type="caution">
    <text evidence="2">The sequence shown here is derived from an EMBL/GenBank/DDBJ whole genome shotgun (WGS) entry which is preliminary data.</text>
</comment>
<feature type="signal peptide" evidence="1">
    <location>
        <begin position="1"/>
        <end position="26"/>
    </location>
</feature>
<name>A0A9P9WHD5_9PEZI</name>
<dbReference type="AlphaFoldDB" id="A0A9P9WHD5"/>
<proteinExistence type="predicted"/>
<evidence type="ECO:0000313" key="2">
    <source>
        <dbReference type="EMBL" id="KAI1863057.1"/>
    </source>
</evidence>
<evidence type="ECO:0000256" key="1">
    <source>
        <dbReference type="SAM" id="SignalP"/>
    </source>
</evidence>
<evidence type="ECO:0000313" key="3">
    <source>
        <dbReference type="Proteomes" id="UP000829685"/>
    </source>
</evidence>
<accession>A0A9P9WHD5</accession>
<protein>
    <recommendedName>
        <fullName evidence="4">F-box domain-containing protein</fullName>
    </recommendedName>
</protein>
<reference evidence="2" key="1">
    <citation type="submission" date="2021-03" db="EMBL/GenBank/DDBJ databases">
        <title>Revisited historic fungal species revealed as producer of novel bioactive compounds through whole genome sequencing and comparative genomics.</title>
        <authorList>
            <person name="Vignolle G.A."/>
            <person name="Hochenegger N."/>
            <person name="Mach R.L."/>
            <person name="Mach-Aigner A.R."/>
            <person name="Javad Rahimi M."/>
            <person name="Salim K.A."/>
            <person name="Chan C.M."/>
            <person name="Lim L.B.L."/>
            <person name="Cai F."/>
            <person name="Druzhinina I.S."/>
            <person name="U'Ren J.M."/>
            <person name="Derntl C."/>
        </authorList>
    </citation>
    <scope>NUCLEOTIDE SEQUENCE</scope>
    <source>
        <strain evidence="2">TUCIM 5799</strain>
    </source>
</reference>
<dbReference type="Proteomes" id="UP000829685">
    <property type="component" value="Unassembled WGS sequence"/>
</dbReference>
<evidence type="ECO:0008006" key="4">
    <source>
        <dbReference type="Google" id="ProtNLM"/>
    </source>
</evidence>